<accession>A0A7S2GWY2</accession>
<dbReference type="GO" id="GO:0009055">
    <property type="term" value="F:electron transfer activity"/>
    <property type="evidence" value="ECO:0007669"/>
    <property type="project" value="TreeGrafter"/>
</dbReference>
<name>A0A7S2GWY2_9STRA</name>
<dbReference type="PANTHER" id="PTHR23426:SF65">
    <property type="entry name" value="FERREDOXIN-2, MITOCHONDRIAL"/>
    <property type="match status" value="1"/>
</dbReference>
<evidence type="ECO:0000256" key="5">
    <source>
        <dbReference type="ARBA" id="ARBA00034078"/>
    </source>
</evidence>
<dbReference type="InterPro" id="IPR012675">
    <property type="entry name" value="Beta-grasp_dom_sf"/>
</dbReference>
<evidence type="ECO:0000256" key="2">
    <source>
        <dbReference type="ARBA" id="ARBA00022723"/>
    </source>
</evidence>
<keyword evidence="4" id="KW-0411">Iron-sulfur</keyword>
<organism evidence="8">
    <name type="scientific">Helicotheca tamesis</name>
    <dbReference type="NCBI Taxonomy" id="374047"/>
    <lineage>
        <taxon>Eukaryota</taxon>
        <taxon>Sar</taxon>
        <taxon>Stramenopiles</taxon>
        <taxon>Ochrophyta</taxon>
        <taxon>Bacillariophyta</taxon>
        <taxon>Mediophyceae</taxon>
        <taxon>Lithodesmiophycidae</taxon>
        <taxon>Lithodesmiales</taxon>
        <taxon>Lithodesmiaceae</taxon>
        <taxon>Helicotheca</taxon>
    </lineage>
</organism>
<keyword evidence="7" id="KW-0732">Signal</keyword>
<dbReference type="SUPFAM" id="SSF54292">
    <property type="entry name" value="2Fe-2S ferredoxin-like"/>
    <property type="match status" value="1"/>
</dbReference>
<evidence type="ECO:0000256" key="7">
    <source>
        <dbReference type="SAM" id="SignalP"/>
    </source>
</evidence>
<dbReference type="GO" id="GO:0140647">
    <property type="term" value="P:P450-containing electron transport chain"/>
    <property type="evidence" value="ECO:0007669"/>
    <property type="project" value="InterPro"/>
</dbReference>
<dbReference type="Gene3D" id="3.10.20.30">
    <property type="match status" value="1"/>
</dbReference>
<dbReference type="GO" id="GO:0005739">
    <property type="term" value="C:mitochondrion"/>
    <property type="evidence" value="ECO:0007669"/>
    <property type="project" value="TreeGrafter"/>
</dbReference>
<comment type="cofactor">
    <cofactor evidence="5">
        <name>[2Fe-2S] cluster</name>
        <dbReference type="ChEBI" id="CHEBI:190135"/>
    </cofactor>
</comment>
<feature type="region of interest" description="Disordered" evidence="6">
    <location>
        <begin position="50"/>
        <end position="71"/>
    </location>
</feature>
<sequence>MNLARSMTLLISASVAMTSTAYVSSDLKRGAVASITATSSLERSRPAFVSTSASRMKMSTTEDAEETTSSADSILSLTLEKPLGMILEEVEEGMPNGVLVGELSDAGSAYASDERDRLVGLKLSTVMGDDVTAMGFDDVMEKIIDAPSPVTIEFELGEEPPQPQYEIGTEVAIKVLQEGEADREIVARVGDNLRKKLLENNVELYRGLKKKLGNCGGGGQCTYCAVDFVDGEGWEERSEYEDSRIGKWPNARLACMNNIQGPATIRIQ</sequence>
<evidence type="ECO:0008006" key="9">
    <source>
        <dbReference type="Google" id="ProtNLM"/>
    </source>
</evidence>
<keyword evidence="2" id="KW-0479">Metal-binding</keyword>
<dbReference type="EMBL" id="HBGV01003312">
    <property type="protein sequence ID" value="CAD9473943.1"/>
    <property type="molecule type" value="Transcribed_RNA"/>
</dbReference>
<dbReference type="InterPro" id="IPR001055">
    <property type="entry name" value="Adrenodoxin-like"/>
</dbReference>
<dbReference type="InterPro" id="IPR036010">
    <property type="entry name" value="2Fe-2S_ferredoxin-like_sf"/>
</dbReference>
<evidence type="ECO:0000256" key="6">
    <source>
        <dbReference type="SAM" id="MobiDB-lite"/>
    </source>
</evidence>
<protein>
    <recommendedName>
        <fullName evidence="9">PDZ domain-containing protein</fullName>
    </recommendedName>
</protein>
<proteinExistence type="predicted"/>
<reference evidence="8" key="1">
    <citation type="submission" date="2021-01" db="EMBL/GenBank/DDBJ databases">
        <authorList>
            <person name="Corre E."/>
            <person name="Pelletier E."/>
            <person name="Niang G."/>
            <person name="Scheremetjew M."/>
            <person name="Finn R."/>
            <person name="Kale V."/>
            <person name="Holt S."/>
            <person name="Cochrane G."/>
            <person name="Meng A."/>
            <person name="Brown T."/>
            <person name="Cohen L."/>
        </authorList>
    </citation>
    <scope>NUCLEOTIDE SEQUENCE</scope>
    <source>
        <strain evidence="8">CCMP826</strain>
    </source>
</reference>
<evidence type="ECO:0000313" key="8">
    <source>
        <dbReference type="EMBL" id="CAD9473943.1"/>
    </source>
</evidence>
<evidence type="ECO:0000256" key="1">
    <source>
        <dbReference type="ARBA" id="ARBA00022714"/>
    </source>
</evidence>
<feature type="chain" id="PRO_5030722538" description="PDZ domain-containing protein" evidence="7">
    <location>
        <begin position="22"/>
        <end position="268"/>
    </location>
</feature>
<keyword evidence="3" id="KW-0408">Iron</keyword>
<dbReference type="GO" id="GO:0051537">
    <property type="term" value="F:2 iron, 2 sulfur cluster binding"/>
    <property type="evidence" value="ECO:0007669"/>
    <property type="project" value="UniProtKB-KW"/>
</dbReference>
<feature type="signal peptide" evidence="7">
    <location>
        <begin position="1"/>
        <end position="21"/>
    </location>
</feature>
<dbReference type="PANTHER" id="PTHR23426">
    <property type="entry name" value="FERREDOXIN/ADRENODOXIN"/>
    <property type="match status" value="1"/>
</dbReference>
<evidence type="ECO:0000256" key="3">
    <source>
        <dbReference type="ARBA" id="ARBA00023004"/>
    </source>
</evidence>
<dbReference type="AlphaFoldDB" id="A0A7S2GWY2"/>
<evidence type="ECO:0000256" key="4">
    <source>
        <dbReference type="ARBA" id="ARBA00023014"/>
    </source>
</evidence>
<gene>
    <name evidence="8" type="ORF">HTAM1171_LOCUS2010</name>
</gene>
<keyword evidence="1" id="KW-0001">2Fe-2S</keyword>
<dbReference type="GO" id="GO:0046872">
    <property type="term" value="F:metal ion binding"/>
    <property type="evidence" value="ECO:0007669"/>
    <property type="project" value="UniProtKB-KW"/>
</dbReference>